<evidence type="ECO:0000259" key="9">
    <source>
        <dbReference type="PROSITE" id="PS50893"/>
    </source>
</evidence>
<evidence type="ECO:0000256" key="6">
    <source>
        <dbReference type="ARBA" id="ARBA00023136"/>
    </source>
</evidence>
<organism evidence="11 12">
    <name type="scientific">Nematocida displodere</name>
    <dbReference type="NCBI Taxonomy" id="1805483"/>
    <lineage>
        <taxon>Eukaryota</taxon>
        <taxon>Fungi</taxon>
        <taxon>Fungi incertae sedis</taxon>
        <taxon>Microsporidia</taxon>
        <taxon>Nematocida</taxon>
    </lineage>
</organism>
<evidence type="ECO:0000256" key="5">
    <source>
        <dbReference type="ARBA" id="ARBA00022989"/>
    </source>
</evidence>
<accession>A0A177ELF4</accession>
<dbReference type="GO" id="GO:0005524">
    <property type="term" value="F:ATP binding"/>
    <property type="evidence" value="ECO:0007669"/>
    <property type="project" value="UniProtKB-KW"/>
</dbReference>
<dbReference type="PROSITE" id="PS00211">
    <property type="entry name" value="ABC_TRANSPORTER_1"/>
    <property type="match status" value="1"/>
</dbReference>
<evidence type="ECO:0000256" key="1">
    <source>
        <dbReference type="ARBA" id="ARBA00004141"/>
    </source>
</evidence>
<feature type="transmembrane region" description="Helical" evidence="8">
    <location>
        <begin position="310"/>
        <end position="335"/>
    </location>
</feature>
<dbReference type="SUPFAM" id="SSF90123">
    <property type="entry name" value="ABC transporter transmembrane region"/>
    <property type="match status" value="1"/>
</dbReference>
<dbReference type="Gene3D" id="1.20.1560.10">
    <property type="entry name" value="ABC transporter type 1, transmembrane domain"/>
    <property type="match status" value="1"/>
</dbReference>
<feature type="domain" description="ABC transmembrane type-1" evidence="10">
    <location>
        <begin position="206"/>
        <end position="331"/>
    </location>
</feature>
<dbReference type="PANTHER" id="PTHR24221">
    <property type="entry name" value="ATP-BINDING CASSETTE SUB-FAMILY B"/>
    <property type="match status" value="1"/>
</dbReference>
<evidence type="ECO:0000256" key="4">
    <source>
        <dbReference type="ARBA" id="ARBA00022840"/>
    </source>
</evidence>
<dbReference type="GO" id="GO:0016020">
    <property type="term" value="C:membrane"/>
    <property type="evidence" value="ECO:0007669"/>
    <property type="project" value="UniProtKB-SubCell"/>
</dbReference>
<dbReference type="STRING" id="1805483.A0A177ELF4"/>
<evidence type="ECO:0000256" key="2">
    <source>
        <dbReference type="ARBA" id="ARBA00022692"/>
    </source>
</evidence>
<dbReference type="Gene3D" id="3.40.50.300">
    <property type="entry name" value="P-loop containing nucleotide triphosphate hydrolases"/>
    <property type="match status" value="1"/>
</dbReference>
<feature type="domain" description="ABC transporter" evidence="9">
    <location>
        <begin position="411"/>
        <end position="624"/>
    </location>
</feature>
<evidence type="ECO:0000259" key="10">
    <source>
        <dbReference type="PROSITE" id="PS50929"/>
    </source>
</evidence>
<dbReference type="VEuPathDB" id="MicrosporidiaDB:NEDG_00284"/>
<evidence type="ECO:0000313" key="12">
    <source>
        <dbReference type="Proteomes" id="UP000185944"/>
    </source>
</evidence>
<feature type="transmembrane region" description="Helical" evidence="8">
    <location>
        <begin position="230"/>
        <end position="249"/>
    </location>
</feature>
<comment type="subcellular location">
    <subcellularLocation>
        <location evidence="1">Membrane</location>
        <topology evidence="1">Multi-pass membrane protein</topology>
    </subcellularLocation>
</comment>
<gene>
    <name evidence="11" type="ORF">NEDG_00284</name>
</gene>
<keyword evidence="4 11" id="KW-0067">ATP-binding</keyword>
<dbReference type="InterPro" id="IPR003593">
    <property type="entry name" value="AAA+_ATPase"/>
</dbReference>
<name>A0A177ELF4_9MICR</name>
<sequence>MTSEKTVSELVIEEKLLVKYDHIPVKEVKTAPFKPEDSSESEESSEASMATNTPGVAYAPESTSTYPKGLSKYYYLTRDLFLVAFKAKTKKPAIYLILGIVLTIITNNLRIRTLNTSSKLLENLGKRKPGALGLIATNFLESTLFSVVREGYCLAYTLFINYVVAELSNKLFSDTIYSNTDVSSIRINRVMERGNSSTRLLLRKILYVLVNRFIGAVMVTVSIAKIDLVYITLILVFNVIYVLFTYFYTRKRIEFKRRINIEDNNYNNKIVESIKNIGVIKSCNTEDKETSIFANHIRNMLRFFYKDNQIVSIVNIGQMLIYSVMLICVMIHLYLHGETVAMVSFVISLVRELDKIVRDIALGIKDVCTCYVDCEEYLDMKKKMERSSTTRTNPNAIAPILTAPAISEPAITFSNVFFRYKGAPKDLLTDVSFRINVGEKICLLGNSGSGKSTLIFLLLKKYCCAGTISLYNKNIADLDKETITNEVSIVTQDSGMFSTTIKNNLIYGCTEYSESDLEEIVKALGIDQIVQAKGEGLDFFVSENAKNLSGGEQQRISIARSLLRKPKILILDESTSKIDAPLEQSIITYLISLPITLIVITHSPIVAKMMERVVAVDNSLKNQQ</sequence>
<dbReference type="SMART" id="SM00382">
    <property type="entry name" value="AAA"/>
    <property type="match status" value="1"/>
</dbReference>
<feature type="transmembrane region" description="Helical" evidence="8">
    <location>
        <begin position="205"/>
        <end position="224"/>
    </location>
</feature>
<feature type="region of interest" description="Disordered" evidence="7">
    <location>
        <begin position="31"/>
        <end position="56"/>
    </location>
</feature>
<dbReference type="Proteomes" id="UP000185944">
    <property type="component" value="Unassembled WGS sequence"/>
</dbReference>
<dbReference type="GO" id="GO:0140359">
    <property type="term" value="F:ABC-type transporter activity"/>
    <property type="evidence" value="ECO:0007669"/>
    <property type="project" value="InterPro"/>
</dbReference>
<dbReference type="RefSeq" id="XP_067545410.1">
    <property type="nucleotide sequence ID" value="XM_067687702.1"/>
</dbReference>
<keyword evidence="2 8" id="KW-0812">Transmembrane</keyword>
<dbReference type="AlphaFoldDB" id="A0A177ELF4"/>
<dbReference type="InterPro" id="IPR003439">
    <property type="entry name" value="ABC_transporter-like_ATP-bd"/>
</dbReference>
<dbReference type="GO" id="GO:0016887">
    <property type="term" value="F:ATP hydrolysis activity"/>
    <property type="evidence" value="ECO:0007669"/>
    <property type="project" value="InterPro"/>
</dbReference>
<comment type="caution">
    <text evidence="11">The sequence shown here is derived from an EMBL/GenBank/DDBJ whole genome shotgun (WGS) entry which is preliminary data.</text>
</comment>
<dbReference type="Pfam" id="PF00005">
    <property type="entry name" value="ABC_tran"/>
    <property type="match status" value="1"/>
</dbReference>
<dbReference type="PANTHER" id="PTHR24221:SF503">
    <property type="entry name" value="MITOCHONDRIAL POTASSIUM CHANNEL ATP-BINDING SUBUNIT"/>
    <property type="match status" value="1"/>
</dbReference>
<dbReference type="InterPro" id="IPR011527">
    <property type="entry name" value="ABC1_TM_dom"/>
</dbReference>
<keyword evidence="12" id="KW-1185">Reference proteome</keyword>
<feature type="transmembrane region" description="Helical" evidence="8">
    <location>
        <begin position="586"/>
        <end position="607"/>
    </location>
</feature>
<keyword evidence="3" id="KW-0547">Nucleotide-binding</keyword>
<dbReference type="SUPFAM" id="SSF52540">
    <property type="entry name" value="P-loop containing nucleoside triphosphate hydrolases"/>
    <property type="match status" value="1"/>
</dbReference>
<dbReference type="InterPro" id="IPR027417">
    <property type="entry name" value="P-loop_NTPase"/>
</dbReference>
<keyword evidence="5 8" id="KW-1133">Transmembrane helix</keyword>
<dbReference type="InterPro" id="IPR017871">
    <property type="entry name" value="ABC_transporter-like_CS"/>
</dbReference>
<feature type="transmembrane region" description="Helical" evidence="8">
    <location>
        <begin position="93"/>
        <end position="111"/>
    </location>
</feature>
<dbReference type="PROSITE" id="PS50893">
    <property type="entry name" value="ABC_TRANSPORTER_2"/>
    <property type="match status" value="1"/>
</dbReference>
<dbReference type="OrthoDB" id="6500128at2759"/>
<evidence type="ECO:0000256" key="7">
    <source>
        <dbReference type="SAM" id="MobiDB-lite"/>
    </source>
</evidence>
<reference evidence="11 12" key="1">
    <citation type="submission" date="2016-02" db="EMBL/GenBank/DDBJ databases">
        <title>Discovery of a natural microsporidian pathogen with a broad tissue tropism in Caenorhabditis elegans.</title>
        <authorList>
            <person name="Luallen R.J."/>
            <person name="Reinke A.W."/>
            <person name="Tong L."/>
            <person name="Botts M.R."/>
            <person name="Felix M.-A."/>
            <person name="Troemel E.R."/>
        </authorList>
    </citation>
    <scope>NUCLEOTIDE SEQUENCE [LARGE SCALE GENOMIC DNA]</scope>
    <source>
        <strain evidence="11 12">JUm2807</strain>
    </source>
</reference>
<dbReference type="EMBL" id="LTDL01000014">
    <property type="protein sequence ID" value="OAG31809.1"/>
    <property type="molecule type" value="Genomic_DNA"/>
</dbReference>
<evidence type="ECO:0000256" key="3">
    <source>
        <dbReference type="ARBA" id="ARBA00022741"/>
    </source>
</evidence>
<dbReference type="Pfam" id="PF00664">
    <property type="entry name" value="ABC_membrane"/>
    <property type="match status" value="1"/>
</dbReference>
<protein>
    <submittedName>
        <fullName evidence="11">ATP-binding cassette, subfamily B, bacterial</fullName>
    </submittedName>
</protein>
<evidence type="ECO:0000256" key="8">
    <source>
        <dbReference type="SAM" id="Phobius"/>
    </source>
</evidence>
<dbReference type="GeneID" id="93646634"/>
<keyword evidence="6 8" id="KW-0472">Membrane</keyword>
<dbReference type="InterPro" id="IPR036640">
    <property type="entry name" value="ABC1_TM_sf"/>
</dbReference>
<dbReference type="PROSITE" id="PS50929">
    <property type="entry name" value="ABC_TM1F"/>
    <property type="match status" value="1"/>
</dbReference>
<dbReference type="InterPro" id="IPR039421">
    <property type="entry name" value="Type_1_exporter"/>
</dbReference>
<proteinExistence type="predicted"/>
<evidence type="ECO:0000313" key="11">
    <source>
        <dbReference type="EMBL" id="OAG31809.1"/>
    </source>
</evidence>